<evidence type="ECO:0000313" key="3">
    <source>
        <dbReference type="EMBL" id="MVB09076.1"/>
    </source>
</evidence>
<sequence>MINKIWNSIGAIDNGTKLTCLIAFLALSFTIWQGYLIRKHNRITVKPNLFVFNDFISDTHDKGIFIVNNGVGPAIINEIIVVVNGNSVRIDNNKEAYERIMQKLNLTSDKVLFKVVPTGFYIPAQKQERFLWAVNDNYRDSMIVKGLDALNYIIHYESVYGEKYEQSWK</sequence>
<dbReference type="Proteomes" id="UP000285951">
    <property type="component" value="Unassembled WGS sequence"/>
</dbReference>
<keyword evidence="1" id="KW-0472">Membrane</keyword>
<keyword evidence="1" id="KW-1133">Transmembrane helix</keyword>
<comment type="caution">
    <text evidence="2">The sequence shown here is derived from an EMBL/GenBank/DDBJ whole genome shotgun (WGS) entry which is preliminary data.</text>
</comment>
<reference evidence="2 5" key="2">
    <citation type="submission" date="2019-12" db="EMBL/GenBank/DDBJ databases">
        <title>Draft genome sequence of Labilibaculum sp. strain 44 isolated from deep waters of Black Sea.</title>
        <authorList>
            <person name="Yadav S."/>
            <person name="Villanueva L."/>
        </authorList>
    </citation>
    <scope>NUCLEOTIDE SEQUENCE [LARGE SCALE GENOMIC DNA]</scope>
    <source>
        <strain evidence="2 5">44</strain>
    </source>
</reference>
<protein>
    <submittedName>
        <fullName evidence="2">Uncharacterized protein</fullName>
    </submittedName>
</protein>
<evidence type="ECO:0000313" key="5">
    <source>
        <dbReference type="Proteomes" id="UP000462449"/>
    </source>
</evidence>
<dbReference type="Proteomes" id="UP000462449">
    <property type="component" value="Unassembled WGS sequence"/>
</dbReference>
<feature type="transmembrane region" description="Helical" evidence="1">
    <location>
        <begin position="16"/>
        <end position="37"/>
    </location>
</feature>
<dbReference type="EMBL" id="QTZN02000065">
    <property type="protein sequence ID" value="MVB09076.1"/>
    <property type="molecule type" value="Genomic_DNA"/>
</dbReference>
<dbReference type="AlphaFoldDB" id="A0A7M4DB42"/>
<reference evidence="3 4" key="1">
    <citation type="submission" date="2019-11" db="EMBL/GenBank/DDBJ databases">
        <title>Draft genome sequence of Labilibaculum sp. strain SYP isolated from Black Sea.</title>
        <authorList>
            <person name="Yadav S."/>
            <person name="Villanueva L."/>
        </authorList>
    </citation>
    <scope>NUCLEOTIDE SEQUENCE [LARGE SCALE GENOMIC DNA]</scope>
    <source>
        <strain evidence="3 4">44</strain>
    </source>
</reference>
<gene>
    <name evidence="3" type="ORF">DWB62_018825</name>
    <name evidence="2" type="ORF">GNY23_18825</name>
</gene>
<keyword evidence="4" id="KW-1185">Reference proteome</keyword>
<dbReference type="RefSeq" id="WP_156197227.1">
    <property type="nucleotide sequence ID" value="NZ_QTZN02000065.1"/>
</dbReference>
<evidence type="ECO:0000256" key="1">
    <source>
        <dbReference type="SAM" id="Phobius"/>
    </source>
</evidence>
<name>A0A7M4DB42_9BACT</name>
<dbReference type="OrthoDB" id="6869320at2"/>
<evidence type="ECO:0000313" key="2">
    <source>
        <dbReference type="EMBL" id="MUP39871.1"/>
    </source>
</evidence>
<proteinExistence type="predicted"/>
<keyword evidence="1" id="KW-0812">Transmembrane</keyword>
<accession>A0A7M4DB42</accession>
<dbReference type="EMBL" id="WOTW01000065">
    <property type="protein sequence ID" value="MUP39871.1"/>
    <property type="molecule type" value="Genomic_DNA"/>
</dbReference>
<evidence type="ECO:0000313" key="4">
    <source>
        <dbReference type="Proteomes" id="UP000285951"/>
    </source>
</evidence>
<organism evidence="2 5">
    <name type="scientific">Labilibaculum euxinus</name>
    <dbReference type="NCBI Taxonomy" id="2686357"/>
    <lineage>
        <taxon>Bacteria</taxon>
        <taxon>Pseudomonadati</taxon>
        <taxon>Bacteroidota</taxon>
        <taxon>Bacteroidia</taxon>
        <taxon>Marinilabiliales</taxon>
        <taxon>Marinifilaceae</taxon>
        <taxon>Labilibaculum</taxon>
    </lineage>
</organism>